<keyword evidence="4" id="KW-1185">Reference proteome</keyword>
<gene>
    <name evidence="3" type="ORF">DDQ50_06580</name>
</gene>
<organism evidence="3 4">
    <name type="scientific">Amnibacterium flavum</name>
    <dbReference type="NCBI Taxonomy" id="2173173"/>
    <lineage>
        <taxon>Bacteria</taxon>
        <taxon>Bacillati</taxon>
        <taxon>Actinomycetota</taxon>
        <taxon>Actinomycetes</taxon>
        <taxon>Micrococcales</taxon>
        <taxon>Microbacteriaceae</taxon>
        <taxon>Amnibacterium</taxon>
    </lineage>
</organism>
<feature type="transmembrane region" description="Helical" evidence="2">
    <location>
        <begin position="189"/>
        <end position="207"/>
    </location>
</feature>
<dbReference type="Pfam" id="PF04307">
    <property type="entry name" value="YdjM"/>
    <property type="match status" value="1"/>
</dbReference>
<dbReference type="Proteomes" id="UP000244893">
    <property type="component" value="Unassembled WGS sequence"/>
</dbReference>
<feature type="transmembrane region" description="Helical" evidence="2">
    <location>
        <begin position="240"/>
        <end position="258"/>
    </location>
</feature>
<dbReference type="AlphaFoldDB" id="A0A2V1HXM3"/>
<evidence type="ECO:0000256" key="2">
    <source>
        <dbReference type="SAM" id="Phobius"/>
    </source>
</evidence>
<keyword evidence="2" id="KW-0812">Transmembrane</keyword>
<feature type="region of interest" description="Disordered" evidence="1">
    <location>
        <begin position="21"/>
        <end position="100"/>
    </location>
</feature>
<reference evidence="3 4" key="1">
    <citation type="submission" date="2018-05" db="EMBL/GenBank/DDBJ databases">
        <title>Amnibacterium sp. M8JJ-5, whole genome shotgun sequence.</title>
        <authorList>
            <person name="Tuo L."/>
        </authorList>
    </citation>
    <scope>NUCLEOTIDE SEQUENCE [LARGE SCALE GENOMIC DNA]</scope>
    <source>
        <strain evidence="3 4">M8JJ-5</strain>
    </source>
</reference>
<accession>A0A2V1HXM3</accession>
<keyword evidence="2" id="KW-0472">Membrane</keyword>
<comment type="caution">
    <text evidence="3">The sequence shown here is derived from an EMBL/GenBank/DDBJ whole genome shotgun (WGS) entry which is preliminary data.</text>
</comment>
<proteinExistence type="predicted"/>
<protein>
    <recommendedName>
        <fullName evidence="5">Metal-dependent hydrolase</fullName>
    </recommendedName>
</protein>
<name>A0A2V1HXM3_9MICO</name>
<evidence type="ECO:0000313" key="4">
    <source>
        <dbReference type="Proteomes" id="UP000244893"/>
    </source>
</evidence>
<evidence type="ECO:0008006" key="5">
    <source>
        <dbReference type="Google" id="ProtNLM"/>
    </source>
</evidence>
<dbReference type="EMBL" id="QEOP01000001">
    <property type="protein sequence ID" value="PVZ96099.1"/>
    <property type="molecule type" value="Genomic_DNA"/>
</dbReference>
<feature type="compositionally biased region" description="Basic and acidic residues" evidence="1">
    <location>
        <begin position="43"/>
        <end position="53"/>
    </location>
</feature>
<dbReference type="OrthoDB" id="3425909at2"/>
<dbReference type="InterPro" id="IPR007404">
    <property type="entry name" value="YdjM-like"/>
</dbReference>
<feature type="transmembrane region" description="Helical" evidence="2">
    <location>
        <begin position="264"/>
        <end position="287"/>
    </location>
</feature>
<feature type="compositionally biased region" description="Low complexity" evidence="1">
    <location>
        <begin position="72"/>
        <end position="85"/>
    </location>
</feature>
<evidence type="ECO:0000256" key="1">
    <source>
        <dbReference type="SAM" id="MobiDB-lite"/>
    </source>
</evidence>
<feature type="transmembrane region" description="Helical" evidence="2">
    <location>
        <begin position="213"/>
        <end position="233"/>
    </location>
</feature>
<evidence type="ECO:0000313" key="3">
    <source>
        <dbReference type="EMBL" id="PVZ96099.1"/>
    </source>
</evidence>
<sequence>MRRVRRFRAAEERPAVRLTGVDGVLGRDPGRRAPVLRAPPPDIETRIPGRADRGAPPGPAVPLREPPCAVNATPARRAARPPRVGAARHPRRRGGQGDDGGVMGFTHATSGTAAWLAVTAALPALGTDILPLTSAGVIAGAMVSAGAALLPDADHKSATIAHAVPVLGPLVTGTIGDVSGGHRHGAHTLLAAALVTVAAVAIGQWHMDIPEIGPTPIGPAIATVALITFAAKARDLVRHWTTAWALGLLSAAVVFFFAPDSSIWFPLAIAIGYIAHLVGDALTIGGIPGPLWPITIKPPRWWARTNVLNDIWKRNGYIAFPILGKAGSARETVAAVLLGLYCAYGLGNVAIRAAQTLPDWAAAVL</sequence>
<keyword evidence="2" id="KW-1133">Transmembrane helix</keyword>